<dbReference type="OrthoDB" id="8872498at2"/>
<sequence length="370" mass="39266">MMNFLSRLIRRDGATVPSMDGVLRPNSRLDEAPVLAAAAEPDNLAASGDDLVFSSANALYRLTRATSGEPQQIHAFETPVTALASGSDGALAFGLSGNGVRIVGGAHDGLQVDRFGSSPAFGPTALCFHGPHTLFVAIGSAHNEAGEWQRDLMERRSSGSVWKVDLTSGAAAAIATGLAFPNGVLVHDGGLVVSESWNHRLLRFDLRKANARPQIVADDLPGYPGRLSASADGGAWLAVFAPRSQLIEFVLRERGYCGRMLAELPKEYWVAPSLRSGLSFREPMQGGAVRVHGIYKPWAPTRSYGLAVRLGPDLQPLQSFHSRADGKRHGIVSLCEWNGAVVFASRGDGVIGAIAPDTDNGALDHAGEEQ</sequence>
<dbReference type="SUPFAM" id="SSF63829">
    <property type="entry name" value="Calcium-dependent phosphotriesterase"/>
    <property type="match status" value="1"/>
</dbReference>
<dbReference type="EMBL" id="CP020330">
    <property type="protein sequence ID" value="AQZ52105.1"/>
    <property type="molecule type" value="Genomic_DNA"/>
</dbReference>
<keyword evidence="2" id="KW-1185">Reference proteome</keyword>
<dbReference type="Proteomes" id="UP000191135">
    <property type="component" value="Chromosome"/>
</dbReference>
<proteinExistence type="predicted"/>
<dbReference type="InterPro" id="IPR011042">
    <property type="entry name" value="6-blade_b-propeller_TolB-like"/>
</dbReference>
<gene>
    <name evidence="1" type="ORF">Mame_02781</name>
</gene>
<dbReference type="KEGG" id="mmed:Mame_02781"/>
<accession>A0A1U9Z327</accession>
<dbReference type="Gene3D" id="2.120.10.30">
    <property type="entry name" value="TolB, C-terminal domain"/>
    <property type="match status" value="1"/>
</dbReference>
<dbReference type="PANTHER" id="PTHR10426">
    <property type="entry name" value="STRICTOSIDINE SYNTHASE-RELATED"/>
    <property type="match status" value="1"/>
</dbReference>
<dbReference type="GO" id="GO:0016787">
    <property type="term" value="F:hydrolase activity"/>
    <property type="evidence" value="ECO:0007669"/>
    <property type="project" value="TreeGrafter"/>
</dbReference>
<dbReference type="AlphaFoldDB" id="A0A1U9Z327"/>
<dbReference type="PANTHER" id="PTHR10426:SF88">
    <property type="entry name" value="ADIPOCYTE PLASMA MEMBRANE-ASSOCIATED PROTEIN HEMOMUCIN-RELATED"/>
    <property type="match status" value="1"/>
</dbReference>
<evidence type="ECO:0000313" key="1">
    <source>
        <dbReference type="EMBL" id="AQZ52105.1"/>
    </source>
</evidence>
<organism evidence="1 2">
    <name type="scientific">Martelella mediterranea DSM 17316</name>
    <dbReference type="NCBI Taxonomy" id="1122214"/>
    <lineage>
        <taxon>Bacteria</taxon>
        <taxon>Pseudomonadati</taxon>
        <taxon>Pseudomonadota</taxon>
        <taxon>Alphaproteobacteria</taxon>
        <taxon>Hyphomicrobiales</taxon>
        <taxon>Aurantimonadaceae</taxon>
        <taxon>Martelella</taxon>
    </lineage>
</organism>
<dbReference type="STRING" id="1122214.Mame_02781"/>
<protein>
    <submittedName>
        <fullName evidence="1">Gluconolactonase</fullName>
    </submittedName>
</protein>
<reference evidence="1 2" key="1">
    <citation type="submission" date="2017-03" db="EMBL/GenBank/DDBJ databases">
        <title>Foreign affairs: Plasmid Transfer between Roseobacters and Rhizobia.</title>
        <authorList>
            <person name="Bartling P."/>
            <person name="Bunk B."/>
            <person name="Overmann J."/>
            <person name="Brinkmann H."/>
            <person name="Petersen J."/>
        </authorList>
    </citation>
    <scope>NUCLEOTIDE SEQUENCE [LARGE SCALE GENOMIC DNA]</scope>
    <source>
        <strain evidence="1 2">MACL11</strain>
    </source>
</reference>
<name>A0A1U9Z327_9HYPH</name>
<dbReference type="eggNOG" id="COG3386">
    <property type="taxonomic scope" value="Bacteria"/>
</dbReference>
<evidence type="ECO:0000313" key="2">
    <source>
        <dbReference type="Proteomes" id="UP000191135"/>
    </source>
</evidence>
<dbReference type="RefSeq" id="WP_033409392.1">
    <property type="nucleotide sequence ID" value="NZ_AQWH01000002.1"/>
</dbReference>